<evidence type="ECO:0000313" key="2">
    <source>
        <dbReference type="Proteomes" id="UP001159363"/>
    </source>
</evidence>
<organism evidence="1 2">
    <name type="scientific">Dryococelus australis</name>
    <dbReference type="NCBI Taxonomy" id="614101"/>
    <lineage>
        <taxon>Eukaryota</taxon>
        <taxon>Metazoa</taxon>
        <taxon>Ecdysozoa</taxon>
        <taxon>Arthropoda</taxon>
        <taxon>Hexapoda</taxon>
        <taxon>Insecta</taxon>
        <taxon>Pterygota</taxon>
        <taxon>Neoptera</taxon>
        <taxon>Polyneoptera</taxon>
        <taxon>Phasmatodea</taxon>
        <taxon>Verophasmatodea</taxon>
        <taxon>Anareolatae</taxon>
        <taxon>Phasmatidae</taxon>
        <taxon>Eurycanthinae</taxon>
        <taxon>Dryococelus</taxon>
    </lineage>
</organism>
<protein>
    <submittedName>
        <fullName evidence="1">Uncharacterized protein</fullName>
    </submittedName>
</protein>
<reference evidence="1 2" key="1">
    <citation type="submission" date="2023-02" db="EMBL/GenBank/DDBJ databases">
        <title>LHISI_Scaffold_Assembly.</title>
        <authorList>
            <person name="Stuart O.P."/>
            <person name="Cleave R."/>
            <person name="Magrath M.J.L."/>
            <person name="Mikheyev A.S."/>
        </authorList>
    </citation>
    <scope>NUCLEOTIDE SEQUENCE [LARGE SCALE GENOMIC DNA]</scope>
    <source>
        <strain evidence="1">Daus_M_001</strain>
        <tissue evidence="1">Leg muscle</tissue>
    </source>
</reference>
<keyword evidence="2" id="KW-1185">Reference proteome</keyword>
<comment type="caution">
    <text evidence="1">The sequence shown here is derived from an EMBL/GenBank/DDBJ whole genome shotgun (WGS) entry which is preliminary data.</text>
</comment>
<dbReference type="Proteomes" id="UP001159363">
    <property type="component" value="Chromosome 5"/>
</dbReference>
<accession>A0ABQ9H865</accession>
<gene>
    <name evidence="1" type="ORF">PR048_016764</name>
</gene>
<proteinExistence type="predicted"/>
<dbReference type="EMBL" id="JARBHB010000006">
    <property type="protein sequence ID" value="KAJ8880298.1"/>
    <property type="molecule type" value="Genomic_DNA"/>
</dbReference>
<sequence>MGVDSKSLRYRVRPSTQSAIGRFLSSWFYAKRPNTLVNDQLTSFLLHFSVAYDEGWHYALAPFRVRKVRVCLLPPRRRAGMWFVRNVLSPPPPGVVPTATAAVVKHRLASTAACDRERARRIEIVLATTKETRATTRLASSFSPGITLVSERRQGPRGGYWTFRGRERIRPGPVLRNHPRIHLRKCGDDAMLASIKYRVRRAFLTSIANWQADLGRSALAERLARSPPIKANRVQSPAGSPDFRKWDSCRTMPLVGGPSRGSPVPLPPPPQFRRRSIFTSITLIGSQDLAVKCRSNIFTRSCPCCRGQSGTLFVRSARRVDVWPECSAVISVSATNAEELNRHAARSRPATNPETRVMHTAAEKGLLWCRRLANNGRDVRGLHEPRINWDHASIRSPLPPPPFFYFPDQALFVSEGEYKPSAPTFFRPTVPLPIAQICWSF</sequence>
<evidence type="ECO:0000313" key="1">
    <source>
        <dbReference type="EMBL" id="KAJ8880298.1"/>
    </source>
</evidence>
<name>A0ABQ9H865_9NEOP</name>